<accession>A0AAQ0B102</accession>
<dbReference type="EMBL" id="CP043887">
    <property type="protein sequence ID" value="QOI45040.1"/>
    <property type="molecule type" value="Genomic_DNA"/>
</dbReference>
<name>A0AAQ0B102_LEPIR</name>
<keyword evidence="2" id="KW-0614">Plasmid</keyword>
<feature type="domain" description="NAD glycohydrolase translocation F5/8 type C" evidence="1">
    <location>
        <begin position="29"/>
        <end position="217"/>
    </location>
</feature>
<evidence type="ECO:0000313" key="3">
    <source>
        <dbReference type="Proteomes" id="UP000663124"/>
    </source>
</evidence>
<evidence type="ECO:0000259" key="1">
    <source>
        <dbReference type="Pfam" id="PF25302"/>
    </source>
</evidence>
<evidence type="ECO:0000313" key="2">
    <source>
        <dbReference type="EMBL" id="QOI45040.1"/>
    </source>
</evidence>
<dbReference type="Proteomes" id="UP000663124">
    <property type="component" value="Plasmid p2"/>
</dbReference>
<organism evidence="2 3">
    <name type="scientific">Leptospira interrogans serovar Canicola</name>
    <dbReference type="NCBI Taxonomy" id="211880"/>
    <lineage>
        <taxon>Bacteria</taxon>
        <taxon>Pseudomonadati</taxon>
        <taxon>Spirochaetota</taxon>
        <taxon>Spirochaetia</taxon>
        <taxon>Leptospirales</taxon>
        <taxon>Leptospiraceae</taxon>
        <taxon>Leptospira</taxon>
    </lineage>
</organism>
<sequence length="240" mass="27178">MKKIIITGLMLFISLYLNADSTTYRFLSINKIKASSSSILIEKSKPKDFYDPIKAMDGKVETAWCEGTDGTGANEYIEFMLPPTNVIGLNVLNGFGKYKDKYLSNNRVKEAKVSILAENGTKKEFTYAFADNACGSENAGGKIETAQDYCYEFLENKSKYKACISDFQNQCIMSDYDGGGERIFFDDRLKIVYFKFEILSTYAGSKYNDTCIAEISFLEVNAGDYSPDYFKTDRSIKKRY</sequence>
<dbReference type="NCBIfam" id="NF047619">
    <property type="entry name" value="NADase_discoid"/>
    <property type="match status" value="1"/>
</dbReference>
<dbReference type="Pfam" id="PF25302">
    <property type="entry name" value="NADase_transloc"/>
    <property type="match status" value="1"/>
</dbReference>
<dbReference type="InterPro" id="IPR057561">
    <property type="entry name" value="NADase_transloc"/>
</dbReference>
<dbReference type="AlphaFoldDB" id="A0AAQ0B102"/>
<protein>
    <recommendedName>
        <fullName evidence="1">NAD glycohydrolase translocation F5/8 type C domain-containing protein</fullName>
    </recommendedName>
</protein>
<dbReference type="Gene3D" id="2.60.120.260">
    <property type="entry name" value="Galactose-binding domain-like"/>
    <property type="match status" value="1"/>
</dbReference>
<geneLocation type="plasmid" evidence="2 3">
    <name>p2</name>
</geneLocation>
<gene>
    <name evidence="2" type="ORF">Lepto782_22895</name>
</gene>
<dbReference type="RefSeq" id="WP_061234258.1">
    <property type="nucleotide sequence ID" value="NZ_CP043887.1"/>
</dbReference>
<reference evidence="2" key="1">
    <citation type="submission" date="2019-09" db="EMBL/GenBank/DDBJ databases">
        <title>Comparative Genomics of Leptospira interrogans Reveals Genome Plasticity - A Common Adaptive Strategy for Survival in Various Hosts.</title>
        <authorList>
            <person name="Ramli S.R."/>
            <person name="Bunk B."/>
            <person name="Goris M."/>
            <person name="Bhuju S."/>
            <person name="Jarek M."/>
            <person name="Sproer C."/>
            <person name="Mustakim S."/>
            <person name="Strommenger B."/>
            <person name="Pessler F."/>
        </authorList>
    </citation>
    <scope>NUCLEOTIDE SEQUENCE</scope>
    <source>
        <strain evidence="2">782</strain>
        <plasmid evidence="2">p2</plasmid>
    </source>
</reference>
<proteinExistence type="predicted"/>